<name>A0AA89I439_9LACO</name>
<accession>A0AA89I439</accession>
<evidence type="ECO:0000313" key="1">
    <source>
        <dbReference type="EMBL" id="KRM24517.1"/>
    </source>
</evidence>
<dbReference type="InterPro" id="IPR002763">
    <property type="entry name" value="DUF72"/>
</dbReference>
<dbReference type="Proteomes" id="UP000050823">
    <property type="component" value="Unassembled WGS sequence"/>
</dbReference>
<dbReference type="EMBL" id="AYZB01000001">
    <property type="protein sequence ID" value="KRM24517.1"/>
    <property type="molecule type" value="Genomic_DNA"/>
</dbReference>
<proteinExistence type="predicted"/>
<comment type="caution">
    <text evidence="1">The sequence shown here is derived from an EMBL/GenBank/DDBJ whole genome shotgun (WGS) entry which is preliminary data.</text>
</comment>
<dbReference type="PANTHER" id="PTHR30348:SF13">
    <property type="entry name" value="UPF0759 PROTEIN YUNF"/>
    <property type="match status" value="1"/>
</dbReference>
<reference evidence="1 2" key="1">
    <citation type="journal article" date="2015" name="Genome Announc.">
        <title>Expanding the biotechnology potential of lactobacilli through comparative genomics of 213 strains and associated genera.</title>
        <authorList>
            <person name="Sun Z."/>
            <person name="Harris H.M."/>
            <person name="McCann A."/>
            <person name="Guo C."/>
            <person name="Argimon S."/>
            <person name="Zhang W."/>
            <person name="Yang X."/>
            <person name="Jeffery I.B."/>
            <person name="Cooney J.C."/>
            <person name="Kagawa T.F."/>
            <person name="Liu W."/>
            <person name="Song Y."/>
            <person name="Salvetti E."/>
            <person name="Wrobel A."/>
            <person name="Rasinkangas P."/>
            <person name="Parkhill J."/>
            <person name="Rea M.C."/>
            <person name="O'Sullivan O."/>
            <person name="Ritari J."/>
            <person name="Douillard F.P."/>
            <person name="Paul Ross R."/>
            <person name="Yang R."/>
            <person name="Briner A.E."/>
            <person name="Felis G.E."/>
            <person name="de Vos W.M."/>
            <person name="Barrangou R."/>
            <person name="Klaenhammer T.R."/>
            <person name="Caufield P.W."/>
            <person name="Cui Y."/>
            <person name="Zhang H."/>
            <person name="O'Toole P.W."/>
        </authorList>
    </citation>
    <scope>NUCLEOTIDE SEQUENCE [LARGE SCALE GENOMIC DNA]</scope>
    <source>
        <strain evidence="1 2">DSM 20719</strain>
    </source>
</reference>
<organism evidence="1 2">
    <name type="scientific">Latilactobacillus graminis DSM 20719</name>
    <dbReference type="NCBI Taxonomy" id="1423752"/>
    <lineage>
        <taxon>Bacteria</taxon>
        <taxon>Bacillati</taxon>
        <taxon>Bacillota</taxon>
        <taxon>Bacilli</taxon>
        <taxon>Lactobacillales</taxon>
        <taxon>Lactobacillaceae</taxon>
        <taxon>Latilactobacillus</taxon>
    </lineage>
</organism>
<dbReference type="InterPro" id="IPR036520">
    <property type="entry name" value="UPF0759_sf"/>
</dbReference>
<dbReference type="SUPFAM" id="SSF117396">
    <property type="entry name" value="TM1631-like"/>
    <property type="match status" value="1"/>
</dbReference>
<gene>
    <name evidence="1" type="ORF">FC90_GL000222</name>
</gene>
<dbReference type="PANTHER" id="PTHR30348">
    <property type="entry name" value="UNCHARACTERIZED PROTEIN YECE"/>
    <property type="match status" value="1"/>
</dbReference>
<evidence type="ECO:0000313" key="2">
    <source>
        <dbReference type="Proteomes" id="UP000050823"/>
    </source>
</evidence>
<protein>
    <recommendedName>
        <fullName evidence="3">DUF72 domain-containing protein</fullName>
    </recommendedName>
</protein>
<sequence length="284" mass="32634">MSDLITIGLTTWSEHQSLIPTKKQLTLNDYAQFLPVVEVDSFYYALQAPTVSTNWLSQVPSSFQFIVKAHQAMTRQADYAEFTSTEKELFVRYRQSIEPLIGAGQLQAVLFQFPPFFQLNQENSQYLRQIRAWLPDVPIAVEFRHQSWYDAAFKQQMYAFLNQLNMTHVITDEAQTPTNSVPFEPVVTNSAFAMLRLHGRNMAGWQNPGAQWRQQRTLYRYNQDELQFFADAVRQIKNQAEQVAVIFNNNSGGDAADNALQLQQLLGLEFPDLAPKAPEQIDLF</sequence>
<dbReference type="AlphaFoldDB" id="A0AA89I439"/>
<dbReference type="Gene3D" id="3.20.20.410">
    <property type="entry name" value="Protein of unknown function UPF0759"/>
    <property type="match status" value="1"/>
</dbReference>
<dbReference type="Pfam" id="PF01904">
    <property type="entry name" value="DUF72"/>
    <property type="match status" value="1"/>
</dbReference>
<evidence type="ECO:0008006" key="3">
    <source>
        <dbReference type="Google" id="ProtNLM"/>
    </source>
</evidence>